<evidence type="ECO:0000256" key="2">
    <source>
        <dbReference type="ARBA" id="ARBA00004749"/>
    </source>
</evidence>
<protein>
    <submittedName>
        <fullName evidence="9">2-octaprenyl-6-methoxyphenol hydroxylase /2-octaprenyl-3-methyl-6-methoxy-1,4-benzoquinol hydroxylase</fullName>
    </submittedName>
</protein>
<dbReference type="GO" id="GO:0110142">
    <property type="term" value="C:ubiquinone biosynthesis complex"/>
    <property type="evidence" value="ECO:0007669"/>
    <property type="project" value="UniProtKB-ARBA"/>
</dbReference>
<comment type="caution">
    <text evidence="9">The sequence shown here is derived from an EMBL/GenBank/DDBJ whole genome shotgun (WGS) entry which is preliminary data.</text>
</comment>
<evidence type="ECO:0000259" key="8">
    <source>
        <dbReference type="Pfam" id="PF01494"/>
    </source>
</evidence>
<dbReference type="GO" id="GO:0004497">
    <property type="term" value="F:monooxygenase activity"/>
    <property type="evidence" value="ECO:0007669"/>
    <property type="project" value="UniProtKB-KW"/>
</dbReference>
<dbReference type="AlphaFoldDB" id="A0A4R6WPG7"/>
<accession>A0A4R6WPG7</accession>
<evidence type="ECO:0000256" key="5">
    <source>
        <dbReference type="ARBA" id="ARBA00022827"/>
    </source>
</evidence>
<comment type="cofactor">
    <cofactor evidence="1">
        <name>FAD</name>
        <dbReference type="ChEBI" id="CHEBI:57692"/>
    </cofactor>
</comment>
<dbReference type="PRINTS" id="PR00420">
    <property type="entry name" value="RNGMNOXGNASE"/>
</dbReference>
<evidence type="ECO:0000256" key="7">
    <source>
        <dbReference type="ARBA" id="ARBA00023033"/>
    </source>
</evidence>
<proteinExistence type="inferred from homology"/>
<organism evidence="9 10">
    <name type="scientific">Dongia mobilis</name>
    <dbReference type="NCBI Taxonomy" id="578943"/>
    <lineage>
        <taxon>Bacteria</taxon>
        <taxon>Pseudomonadati</taxon>
        <taxon>Pseudomonadota</taxon>
        <taxon>Alphaproteobacteria</taxon>
        <taxon>Rhodospirillales</taxon>
        <taxon>Dongiaceae</taxon>
        <taxon>Dongia</taxon>
    </lineage>
</organism>
<dbReference type="InterPro" id="IPR051205">
    <property type="entry name" value="UbiH/COQ6_monooxygenase"/>
</dbReference>
<comment type="similarity">
    <text evidence="3">Belongs to the UbiH/COQ6 family.</text>
</comment>
<keyword evidence="4" id="KW-0285">Flavoprotein</keyword>
<dbReference type="RefSeq" id="WP_133612870.1">
    <property type="nucleotide sequence ID" value="NZ_SNYW01000007.1"/>
</dbReference>
<keyword evidence="10" id="KW-1185">Reference proteome</keyword>
<dbReference type="EMBL" id="SNYW01000007">
    <property type="protein sequence ID" value="TDQ83084.1"/>
    <property type="molecule type" value="Genomic_DNA"/>
</dbReference>
<dbReference type="InterPro" id="IPR018168">
    <property type="entry name" value="Ubi_Hdrlase_CS"/>
</dbReference>
<sequence>MVDPKADKALSVAGPGESASEEIHSEVAIVGGGMVGMALAAALASNGIETCLIEAEKLPDLTGEAFDGRSSAIAYGSQQVLHGIGAWDFIAPEAEPIRDIRVSDGAWHVKGGDRGIASPFFVHYSFMDLPPGSVPGARGHDQPPFGWIIENRAVRRGLLRRLGQCDNLTHLSAAQVVELDLGAERRIVHLADGRRVSARLVIAADGRQSALRRMAGIGARELGYNHAAIVCTVTHELPHEGVAHEHFLPIGPFAMLPMTDNVDAAGKRRHRSSIVWTEDARVIPLLLKLSDAELGQEIMRRFGDTLGRVIPIGPRFTYPLKLVLADTYVREGLALAGDAAHGMHPIAGQGFNMGVRDVAALAEVIVDAHRLGLDYASLGVLEGYARWRRFDNLAMVLVTDGLTRLFSNDLPPLRLARDLGFFLFNKAKPLKRLAMRHAMGIVGDLPRLVRGERL</sequence>
<dbReference type="PANTHER" id="PTHR43876">
    <property type="entry name" value="UBIQUINONE BIOSYNTHESIS MONOOXYGENASE COQ6, MITOCHONDRIAL"/>
    <property type="match status" value="1"/>
</dbReference>
<dbReference type="NCBIfam" id="TIGR01988">
    <property type="entry name" value="Ubi-OHases"/>
    <property type="match status" value="1"/>
</dbReference>
<name>A0A4R6WPG7_9PROT</name>
<keyword evidence="5" id="KW-0274">FAD</keyword>
<dbReference type="InterPro" id="IPR036188">
    <property type="entry name" value="FAD/NAD-bd_sf"/>
</dbReference>
<dbReference type="Gene3D" id="3.50.50.60">
    <property type="entry name" value="FAD/NAD(P)-binding domain"/>
    <property type="match status" value="2"/>
</dbReference>
<dbReference type="UniPathway" id="UPA00232"/>
<dbReference type="PROSITE" id="PS01304">
    <property type="entry name" value="UBIH"/>
    <property type="match status" value="1"/>
</dbReference>
<comment type="pathway">
    <text evidence="2">Cofactor biosynthesis; ubiquinone biosynthesis.</text>
</comment>
<dbReference type="Pfam" id="PF01494">
    <property type="entry name" value="FAD_binding_3"/>
    <property type="match status" value="1"/>
</dbReference>
<dbReference type="Proteomes" id="UP000295783">
    <property type="component" value="Unassembled WGS sequence"/>
</dbReference>
<feature type="domain" description="FAD-binding" evidence="8">
    <location>
        <begin position="25"/>
        <end position="365"/>
    </location>
</feature>
<dbReference type="OrthoDB" id="9796623at2"/>
<gene>
    <name evidence="9" type="ORF">A8950_1367</name>
</gene>
<evidence type="ECO:0000256" key="6">
    <source>
        <dbReference type="ARBA" id="ARBA00023002"/>
    </source>
</evidence>
<evidence type="ECO:0000313" key="10">
    <source>
        <dbReference type="Proteomes" id="UP000295783"/>
    </source>
</evidence>
<evidence type="ECO:0000256" key="3">
    <source>
        <dbReference type="ARBA" id="ARBA00005349"/>
    </source>
</evidence>
<dbReference type="InterPro" id="IPR002938">
    <property type="entry name" value="FAD-bd"/>
</dbReference>
<dbReference type="SUPFAM" id="SSF51905">
    <property type="entry name" value="FAD/NAD(P)-binding domain"/>
    <property type="match status" value="1"/>
</dbReference>
<dbReference type="FunFam" id="3.50.50.60:FF:000021">
    <property type="entry name" value="Ubiquinone biosynthesis monooxygenase COQ6"/>
    <property type="match status" value="1"/>
</dbReference>
<evidence type="ECO:0000256" key="4">
    <source>
        <dbReference type="ARBA" id="ARBA00022630"/>
    </source>
</evidence>
<dbReference type="GO" id="GO:0016705">
    <property type="term" value="F:oxidoreductase activity, acting on paired donors, with incorporation or reduction of molecular oxygen"/>
    <property type="evidence" value="ECO:0007669"/>
    <property type="project" value="InterPro"/>
</dbReference>
<keyword evidence="7" id="KW-0503">Monooxygenase</keyword>
<evidence type="ECO:0000313" key="9">
    <source>
        <dbReference type="EMBL" id="TDQ83084.1"/>
    </source>
</evidence>
<dbReference type="GO" id="GO:0071949">
    <property type="term" value="F:FAD binding"/>
    <property type="evidence" value="ECO:0007669"/>
    <property type="project" value="InterPro"/>
</dbReference>
<dbReference type="InterPro" id="IPR010971">
    <property type="entry name" value="UbiH/COQ6"/>
</dbReference>
<keyword evidence="6" id="KW-0560">Oxidoreductase</keyword>
<reference evidence="9 10" key="1">
    <citation type="submission" date="2019-03" db="EMBL/GenBank/DDBJ databases">
        <title>Genomic Encyclopedia of Type Strains, Phase III (KMG-III): the genomes of soil and plant-associated and newly described type strains.</title>
        <authorList>
            <person name="Whitman W."/>
        </authorList>
    </citation>
    <scope>NUCLEOTIDE SEQUENCE [LARGE SCALE GENOMIC DNA]</scope>
    <source>
        <strain evidence="9 10">CGMCC 1.7660</strain>
    </source>
</reference>
<evidence type="ECO:0000256" key="1">
    <source>
        <dbReference type="ARBA" id="ARBA00001974"/>
    </source>
</evidence>
<dbReference type="GO" id="GO:0006744">
    <property type="term" value="P:ubiquinone biosynthetic process"/>
    <property type="evidence" value="ECO:0007669"/>
    <property type="project" value="UniProtKB-UniPathway"/>
</dbReference>
<dbReference type="PANTHER" id="PTHR43876:SF7">
    <property type="entry name" value="UBIQUINONE BIOSYNTHESIS MONOOXYGENASE COQ6, MITOCHONDRIAL"/>
    <property type="match status" value="1"/>
</dbReference>